<comment type="similarity">
    <text evidence="1">Belongs to the sulfatase family.</text>
</comment>
<keyword evidence="2" id="KW-0378">Hydrolase</keyword>
<feature type="domain" description="Sulfatase N-terminal" evidence="4">
    <location>
        <begin position="35"/>
        <end position="357"/>
    </location>
</feature>
<name>A0A2T3IYX1_9GAMM</name>
<protein>
    <submittedName>
        <fullName evidence="5">Sulfatase</fullName>
    </submittedName>
</protein>
<dbReference type="InterPro" id="IPR050738">
    <property type="entry name" value="Sulfatase"/>
</dbReference>
<dbReference type="SUPFAM" id="SSF53649">
    <property type="entry name" value="Alkaline phosphatase-like"/>
    <property type="match status" value="1"/>
</dbReference>
<evidence type="ECO:0000313" key="5">
    <source>
        <dbReference type="EMBL" id="PSU33849.1"/>
    </source>
</evidence>
<reference evidence="5 6" key="1">
    <citation type="submission" date="2018-03" db="EMBL/GenBank/DDBJ databases">
        <title>Whole genome sequencing of Histamine producing bacteria.</title>
        <authorList>
            <person name="Butler K."/>
        </authorList>
    </citation>
    <scope>NUCLEOTIDE SEQUENCE [LARGE SCALE GENOMIC DNA]</scope>
    <source>
        <strain evidence="5 6">JCM 13586</strain>
    </source>
</reference>
<dbReference type="InterPro" id="IPR017850">
    <property type="entry name" value="Alkaline_phosphatase_core_sf"/>
</dbReference>
<dbReference type="Gene3D" id="3.40.720.10">
    <property type="entry name" value="Alkaline Phosphatase, subunit A"/>
    <property type="match status" value="1"/>
</dbReference>
<proteinExistence type="inferred from homology"/>
<accession>A0A2T3IYX1</accession>
<comment type="caution">
    <text evidence="5">The sequence shown here is derived from an EMBL/GenBank/DDBJ whole genome shotgun (WGS) entry which is preliminary data.</text>
</comment>
<evidence type="ECO:0000313" key="6">
    <source>
        <dbReference type="Proteomes" id="UP000241222"/>
    </source>
</evidence>
<dbReference type="OrthoDB" id="9803751at2"/>
<keyword evidence="6" id="KW-1185">Reference proteome</keyword>
<evidence type="ECO:0000259" key="4">
    <source>
        <dbReference type="Pfam" id="PF00884"/>
    </source>
</evidence>
<dbReference type="RefSeq" id="WP_107348896.1">
    <property type="nucleotide sequence ID" value="NZ_PYMH01000004.1"/>
</dbReference>
<dbReference type="AlphaFoldDB" id="A0A2T3IYX1"/>
<dbReference type="Gene3D" id="3.30.1120.10">
    <property type="match status" value="1"/>
</dbReference>
<dbReference type="CDD" id="cd16144">
    <property type="entry name" value="ARS_like"/>
    <property type="match status" value="1"/>
</dbReference>
<gene>
    <name evidence="5" type="ORF">C9I99_10780</name>
</gene>
<dbReference type="Pfam" id="PF00884">
    <property type="entry name" value="Sulfatase"/>
    <property type="match status" value="1"/>
</dbReference>
<dbReference type="Proteomes" id="UP000241222">
    <property type="component" value="Unassembled WGS sequence"/>
</dbReference>
<dbReference type="EMBL" id="PYMH01000004">
    <property type="protein sequence ID" value="PSU33849.1"/>
    <property type="molecule type" value="Genomic_DNA"/>
</dbReference>
<evidence type="ECO:0000256" key="2">
    <source>
        <dbReference type="ARBA" id="ARBA00022801"/>
    </source>
</evidence>
<dbReference type="PANTHER" id="PTHR42693">
    <property type="entry name" value="ARYLSULFATASE FAMILY MEMBER"/>
    <property type="match status" value="1"/>
</dbReference>
<evidence type="ECO:0000256" key="1">
    <source>
        <dbReference type="ARBA" id="ARBA00008779"/>
    </source>
</evidence>
<feature type="signal peptide" evidence="3">
    <location>
        <begin position="1"/>
        <end position="25"/>
    </location>
</feature>
<feature type="chain" id="PRO_5015574123" evidence="3">
    <location>
        <begin position="26"/>
        <end position="476"/>
    </location>
</feature>
<dbReference type="PANTHER" id="PTHR42693:SF53">
    <property type="entry name" value="ENDO-4-O-SULFATASE"/>
    <property type="match status" value="1"/>
</dbReference>
<organism evidence="5 6">
    <name type="scientific">Photobacterium lutimaris</name>
    <dbReference type="NCBI Taxonomy" id="388278"/>
    <lineage>
        <taxon>Bacteria</taxon>
        <taxon>Pseudomonadati</taxon>
        <taxon>Pseudomonadota</taxon>
        <taxon>Gammaproteobacteria</taxon>
        <taxon>Vibrionales</taxon>
        <taxon>Vibrionaceae</taxon>
        <taxon>Photobacterium</taxon>
    </lineage>
</organism>
<dbReference type="GO" id="GO:0004065">
    <property type="term" value="F:arylsulfatase activity"/>
    <property type="evidence" value="ECO:0007669"/>
    <property type="project" value="TreeGrafter"/>
</dbReference>
<keyword evidence="3" id="KW-0732">Signal</keyword>
<evidence type="ECO:0000256" key="3">
    <source>
        <dbReference type="SAM" id="SignalP"/>
    </source>
</evidence>
<dbReference type="InterPro" id="IPR000917">
    <property type="entry name" value="Sulfatase_N"/>
</dbReference>
<sequence>MKNVFKKTAVSMTVLAALGSGAAFAQSIEQSQTQPNVVILFADDLGYADVGYHNSSKDVETPNMDRLAASGAALTAGYVTAPVCGPSRAGLTSGRYQQRFGFHNNTGPFVREEGIVQGTPDGMLNNNFGYYFQQAGYVTGMVGKHHDGKQRKFWPHHRGFDEFYGFNNGAANYFVGPQNQETASSKPFSVMYRNDKVDDNFDEYLTDRFGSEAISFIERHKDSPFFLYVPFNGVHGPLQATEEDLERYAHIEDKKRRKLLAMNYNVDRNIGRILDTLEENELTENTIVFFLSDNGGKPKGNASYNLPLRAQKGTLWDGGIRIPFAVSWPGTIPAGQTIDEPIISLDILPTMAAAANVDVQADWNLDGVNLLPLLTGEDKSLENRFLYWNTSMAGAIRDHDWKLVMPNIRNQRPRVQLFNISNDISESKDLAKEHPEQVKRLQEAWNAWDAENEAAMWGWNRNMFPVETNWRNLNSL</sequence>